<proteinExistence type="predicted"/>
<protein>
    <submittedName>
        <fullName evidence="1">Uncharacterized protein</fullName>
    </submittedName>
</protein>
<organism evidence="1 2">
    <name type="scientific">Agrobacterium tumefaciens str. Kerr 14</name>
    <dbReference type="NCBI Taxonomy" id="1183424"/>
    <lineage>
        <taxon>Bacteria</taxon>
        <taxon>Pseudomonadati</taxon>
        <taxon>Pseudomonadota</taxon>
        <taxon>Alphaproteobacteria</taxon>
        <taxon>Hyphomicrobiales</taxon>
        <taxon>Rhizobiaceae</taxon>
        <taxon>Rhizobium/Agrobacterium group</taxon>
        <taxon>Agrobacterium</taxon>
        <taxon>Agrobacterium tumefaciens complex</taxon>
    </lineage>
</organism>
<reference evidence="1 2" key="1">
    <citation type="submission" date="2016-01" db="EMBL/GenBank/DDBJ databases">
        <authorList>
            <person name="Oliw E.H."/>
        </authorList>
    </citation>
    <scope>NUCLEOTIDE SEQUENCE [LARGE SCALE GENOMIC DNA]</scope>
    <source>
        <strain evidence="1 2">Kerr 14</strain>
    </source>
</reference>
<name>A0A1S7QB88_AGRTU</name>
<dbReference type="AlphaFoldDB" id="A0A1S7QB88"/>
<dbReference type="EMBL" id="FBWC01000016">
    <property type="protein sequence ID" value="CUX33812.1"/>
    <property type="molecule type" value="Genomic_DNA"/>
</dbReference>
<accession>A0A1S7QB88</accession>
<dbReference type="Proteomes" id="UP000191897">
    <property type="component" value="Unassembled WGS sequence"/>
</dbReference>
<evidence type="ECO:0000313" key="2">
    <source>
        <dbReference type="Proteomes" id="UP000191897"/>
    </source>
</evidence>
<sequence length="80" mass="9056">MRSGRFERGVILAKWPKPVIAALIWTGLMGMESGLAGFSLTDSRSGLPVSLKPEFCTKLLLQKFLRSQQWRFCRELGSLR</sequence>
<gene>
    <name evidence="1" type="ORF">AGR4C_Cc70044</name>
</gene>
<evidence type="ECO:0000313" key="1">
    <source>
        <dbReference type="EMBL" id="CUX33812.1"/>
    </source>
</evidence>